<dbReference type="GeneID" id="87890739"/>
<evidence type="ECO:0000313" key="1">
    <source>
        <dbReference type="EMBL" id="KAK4647351.1"/>
    </source>
</evidence>
<comment type="caution">
    <text evidence="1">The sequence shown here is derived from an EMBL/GenBank/DDBJ whole genome shotgun (WGS) entry which is preliminary data.</text>
</comment>
<sequence>MLDPGSDLLLDTTFAIVTRPSLEEQVAQMSDGKRKEALLKALKREKEEIETVRDIKTIKREGTRVTTIPRMTHADAIRTNTREPGECPAQRF</sequence>
<evidence type="ECO:0000313" key="2">
    <source>
        <dbReference type="Proteomes" id="UP001322138"/>
    </source>
</evidence>
<gene>
    <name evidence="1" type="ORF">QC761_0000050</name>
</gene>
<name>A0ABR0FTR2_9PEZI</name>
<dbReference type="Proteomes" id="UP001322138">
    <property type="component" value="Unassembled WGS sequence"/>
</dbReference>
<dbReference type="EMBL" id="JAFFGZ010000001">
    <property type="protein sequence ID" value="KAK4647351.1"/>
    <property type="molecule type" value="Genomic_DNA"/>
</dbReference>
<organism evidence="1 2">
    <name type="scientific">Podospora bellae-mahoneyi</name>
    <dbReference type="NCBI Taxonomy" id="2093777"/>
    <lineage>
        <taxon>Eukaryota</taxon>
        <taxon>Fungi</taxon>
        <taxon>Dikarya</taxon>
        <taxon>Ascomycota</taxon>
        <taxon>Pezizomycotina</taxon>
        <taxon>Sordariomycetes</taxon>
        <taxon>Sordariomycetidae</taxon>
        <taxon>Sordariales</taxon>
        <taxon>Podosporaceae</taxon>
        <taxon>Podospora</taxon>
    </lineage>
</organism>
<protein>
    <submittedName>
        <fullName evidence="1">Uncharacterized protein</fullName>
    </submittedName>
</protein>
<reference evidence="1 2" key="1">
    <citation type="journal article" date="2023" name="bioRxiv">
        <title>High-quality genome assemblies of four members of thePodospora anserinaspecies complex.</title>
        <authorList>
            <person name="Ament-Velasquez S.L."/>
            <person name="Vogan A.A."/>
            <person name="Wallerman O."/>
            <person name="Hartmann F."/>
            <person name="Gautier V."/>
            <person name="Silar P."/>
            <person name="Giraud T."/>
            <person name="Johannesson H."/>
        </authorList>
    </citation>
    <scope>NUCLEOTIDE SEQUENCE [LARGE SCALE GENOMIC DNA]</scope>
    <source>
        <strain evidence="1 2">CBS 112042</strain>
    </source>
</reference>
<keyword evidence="2" id="KW-1185">Reference proteome</keyword>
<proteinExistence type="predicted"/>
<dbReference type="RefSeq" id="XP_062736327.1">
    <property type="nucleotide sequence ID" value="XM_062871691.1"/>
</dbReference>
<accession>A0ABR0FTR2</accession>